<evidence type="ECO:0000259" key="1">
    <source>
        <dbReference type="Pfam" id="PF03417"/>
    </source>
</evidence>
<reference evidence="2 3" key="1">
    <citation type="submission" date="2017-09" db="EMBL/GenBank/DDBJ databases">
        <title>WGS assembly of Aquilegia coerulea Goldsmith.</title>
        <authorList>
            <person name="Hodges S."/>
            <person name="Kramer E."/>
            <person name="Nordborg M."/>
            <person name="Tomkins J."/>
            <person name="Borevitz J."/>
            <person name="Derieg N."/>
            <person name="Yan J."/>
            <person name="Mihaltcheva S."/>
            <person name="Hayes R.D."/>
            <person name="Rokhsar D."/>
        </authorList>
    </citation>
    <scope>NUCLEOTIDE SEQUENCE [LARGE SCALE GENOMIC DNA]</scope>
    <source>
        <strain evidence="3">cv. Goldsmith</strain>
    </source>
</reference>
<gene>
    <name evidence="2" type="ORF">AQUCO_01500452v1</name>
</gene>
<name>A0A2G5DTU8_AQUCA</name>
<accession>A0A2G5DTU8</accession>
<dbReference type="PANTHER" id="PTHR34180:SF1">
    <property type="entry name" value="BETA-ALANYL-DOPAMINE_CARCININE HYDROLASE"/>
    <property type="match status" value="1"/>
</dbReference>
<evidence type="ECO:0000313" key="2">
    <source>
        <dbReference type="EMBL" id="PIA46928.1"/>
    </source>
</evidence>
<dbReference type="PANTHER" id="PTHR34180">
    <property type="entry name" value="PEPTIDASE C45"/>
    <property type="match status" value="1"/>
</dbReference>
<protein>
    <recommendedName>
        <fullName evidence="1">Peptidase C45 hydrolase domain-containing protein</fullName>
    </recommendedName>
</protein>
<dbReference type="OrthoDB" id="189997at2759"/>
<dbReference type="AlphaFoldDB" id="A0A2G5DTU8"/>
<dbReference type="Proteomes" id="UP000230069">
    <property type="component" value="Unassembled WGS sequence"/>
</dbReference>
<sequence length="329" mass="36605">MMLDMFEVGPCQNAYEMSYLNGQRINCSLSRNPHNPNSQPLITALSEANRKKYPKYWDELTGTADGSGVPILSLILSNFRKEILPFLPKTAKTLHTETPDDCLTVLVLSDSMAIAVHNEDANVALGHTECSPLQKVLQYNFHKRLCLSSRLPNGLSFTSYTYAGELPSWAFGFNSNALAFILNSVPPAAEIIAGGTGQNFVSRDLLEATWMDDALILLNVETASRKRISVHTVEGIPLFHAYMYLHLQVQQVKDDNSISRQRRAAELPKMSQADFLSLLGDTSNKQYPIYMTGPTLYTLCTTVIDLEKQTVSLLQGNPKKGQVSHVFQM</sequence>
<keyword evidence="3" id="KW-1185">Reference proteome</keyword>
<dbReference type="STRING" id="218851.A0A2G5DTU8"/>
<dbReference type="Pfam" id="PF03417">
    <property type="entry name" value="AAT"/>
    <property type="match status" value="1"/>
</dbReference>
<organism evidence="2 3">
    <name type="scientific">Aquilegia coerulea</name>
    <name type="common">Rocky mountain columbine</name>
    <dbReference type="NCBI Taxonomy" id="218851"/>
    <lineage>
        <taxon>Eukaryota</taxon>
        <taxon>Viridiplantae</taxon>
        <taxon>Streptophyta</taxon>
        <taxon>Embryophyta</taxon>
        <taxon>Tracheophyta</taxon>
        <taxon>Spermatophyta</taxon>
        <taxon>Magnoliopsida</taxon>
        <taxon>Ranunculales</taxon>
        <taxon>Ranunculaceae</taxon>
        <taxon>Thalictroideae</taxon>
        <taxon>Aquilegia</taxon>
    </lineage>
</organism>
<dbReference type="InterPro" id="IPR047801">
    <property type="entry name" value="Peptidase_C45"/>
</dbReference>
<proteinExistence type="predicted"/>
<dbReference type="Gene3D" id="3.60.60.10">
    <property type="entry name" value="Penicillin V Acylase, Chain A"/>
    <property type="match status" value="1"/>
</dbReference>
<feature type="domain" description="Peptidase C45 hydrolase" evidence="1">
    <location>
        <begin position="114"/>
        <end position="227"/>
    </location>
</feature>
<evidence type="ECO:0000313" key="3">
    <source>
        <dbReference type="Proteomes" id="UP000230069"/>
    </source>
</evidence>
<dbReference type="InParanoid" id="A0A2G5DTU8"/>
<dbReference type="InterPro" id="IPR005079">
    <property type="entry name" value="Peptidase_C45_hydrolase"/>
</dbReference>
<dbReference type="EMBL" id="KZ305032">
    <property type="protein sequence ID" value="PIA46928.1"/>
    <property type="molecule type" value="Genomic_DNA"/>
</dbReference>